<organism evidence="1 2">
    <name type="scientific">Luteipulveratus halotolerans</name>
    <dbReference type="NCBI Taxonomy" id="1631356"/>
    <lineage>
        <taxon>Bacteria</taxon>
        <taxon>Bacillati</taxon>
        <taxon>Actinomycetota</taxon>
        <taxon>Actinomycetes</taxon>
        <taxon>Micrococcales</taxon>
        <taxon>Dermacoccaceae</taxon>
        <taxon>Luteipulveratus</taxon>
    </lineage>
</organism>
<comment type="caution">
    <text evidence="1">The sequence shown here is derived from an EMBL/GenBank/DDBJ whole genome shotgun (WGS) entry which is preliminary data.</text>
</comment>
<dbReference type="InterPro" id="IPR043129">
    <property type="entry name" value="ATPase_NBD"/>
</dbReference>
<dbReference type="PANTHER" id="PTHR43190:SF3">
    <property type="entry name" value="N-ACETYL-D-GLUCOSAMINE KINASE"/>
    <property type="match status" value="1"/>
</dbReference>
<keyword evidence="2" id="KW-1185">Reference proteome</keyword>
<accession>A0A0L6CM83</accession>
<dbReference type="Gene3D" id="3.30.420.40">
    <property type="match status" value="2"/>
</dbReference>
<evidence type="ECO:0008006" key="3">
    <source>
        <dbReference type="Google" id="ProtNLM"/>
    </source>
</evidence>
<gene>
    <name evidence="1" type="ORF">VV01_20075</name>
</gene>
<reference evidence="2" key="1">
    <citation type="submission" date="2015-03" db="EMBL/GenBank/DDBJ databases">
        <title>Luteipulveratus halotolerans sp. nov., a novel actinobacterium (Dermacoccaceae) from Sarawak, Malaysia.</title>
        <authorList>
            <person name="Juboi H."/>
            <person name="Basik A."/>
            <person name="Shamsul S.S."/>
            <person name="Arnold P."/>
            <person name="Schmitt E.K."/>
            <person name="Sanglier J.-J."/>
            <person name="Yeo T."/>
        </authorList>
    </citation>
    <scope>NUCLEOTIDE SEQUENCE [LARGE SCALE GENOMIC DNA]</scope>
    <source>
        <strain evidence="2">C296001</strain>
    </source>
</reference>
<dbReference type="AlphaFoldDB" id="A0A0L6CM83"/>
<dbReference type="STRING" id="1631356.VV01_20075"/>
<dbReference type="PANTHER" id="PTHR43190">
    <property type="entry name" value="N-ACETYL-D-GLUCOSAMINE KINASE"/>
    <property type="match status" value="1"/>
</dbReference>
<dbReference type="SUPFAM" id="SSF53067">
    <property type="entry name" value="Actin-like ATPase domain"/>
    <property type="match status" value="1"/>
</dbReference>
<sequence>MTDVVLDLGKTRCRARSGGAIGEAVGAPGLSTPAGAGAALASIQQAVTATGVTSVRRLAVGAAGALTDPDAAQHLAERLHTTYAGASVAVTSDAVTAHAGALGGTAGVVVVAGTGAVAVAVGPNGAVAVVDGLGPVDGDVGSGAWIGTAMITEAAHSGRWADVVRRRLGDTWRELAGDRSYEHARRRASLVPDLGALAADGDAAAAALIASAASALARTATEAADEVGGVDSVAVVGGLTGLGSALLAPMAEAVRPLRWRAASGSALDGAQLLLDRHDLPHERHVHRLRR</sequence>
<dbReference type="OrthoDB" id="8701357at2"/>
<dbReference type="Proteomes" id="UP000037397">
    <property type="component" value="Unassembled WGS sequence"/>
</dbReference>
<dbReference type="InterPro" id="IPR052519">
    <property type="entry name" value="Euk-type_GlcNAc_Kinase"/>
</dbReference>
<proteinExistence type="predicted"/>
<name>A0A0L6CM83_9MICO</name>
<evidence type="ECO:0000313" key="1">
    <source>
        <dbReference type="EMBL" id="KNX38906.1"/>
    </source>
</evidence>
<dbReference type="EMBL" id="LAIR01000002">
    <property type="protein sequence ID" value="KNX38906.1"/>
    <property type="molecule type" value="Genomic_DNA"/>
</dbReference>
<dbReference type="RefSeq" id="WP_071606471.1">
    <property type="nucleotide sequence ID" value="NZ_LAIR01000002.1"/>
</dbReference>
<protein>
    <recommendedName>
        <fullName evidence="3">ATPase BadF/BadG/BcrA/BcrD type domain-containing protein</fullName>
    </recommendedName>
</protein>
<evidence type="ECO:0000313" key="2">
    <source>
        <dbReference type="Proteomes" id="UP000037397"/>
    </source>
</evidence>